<feature type="region of interest" description="Disordered" evidence="1">
    <location>
        <begin position="20"/>
        <end position="51"/>
    </location>
</feature>
<reference evidence="2" key="1">
    <citation type="submission" date="2015-08" db="EMBL/GenBank/DDBJ databases">
        <authorList>
            <person name="Babu N.S."/>
            <person name="Beckwith C.J."/>
            <person name="Beseler K.G."/>
            <person name="Brison A."/>
            <person name="Carone J.V."/>
            <person name="Caskin T.P."/>
            <person name="Diamond M."/>
            <person name="Durham M.E."/>
            <person name="Foxe J.M."/>
            <person name="Go M."/>
            <person name="Henderson B.A."/>
            <person name="Jones I.B."/>
            <person name="McGettigan J.A."/>
            <person name="Micheletti S.J."/>
            <person name="Nasrallah M.E."/>
            <person name="Ortiz D."/>
            <person name="Piller C.R."/>
            <person name="Privatt S.R."/>
            <person name="Schneider S.L."/>
            <person name="Sharp S."/>
            <person name="Smith T.C."/>
            <person name="Stanton J.D."/>
            <person name="Ullery H.E."/>
            <person name="Wilson R.J."/>
            <person name="Serrano M.G."/>
            <person name="Buck G."/>
            <person name="Lee V."/>
            <person name="Wang Y."/>
            <person name="Carvalho R."/>
            <person name="Voegtly L."/>
            <person name="Shi R."/>
            <person name="Duckworth R."/>
            <person name="Johnson A."/>
            <person name="Loviza R."/>
            <person name="Walstead R."/>
            <person name="Shah Z."/>
            <person name="Kiflezghi M."/>
            <person name="Wade K."/>
            <person name="Ball S.L."/>
            <person name="Bradley K.W."/>
            <person name="Asai D.J."/>
            <person name="Bowman C.A."/>
            <person name="Russell D.A."/>
            <person name="Pope W.H."/>
            <person name="Jacobs-Sera D."/>
            <person name="Hendrix R.W."/>
            <person name="Hatfull G.F."/>
        </authorList>
    </citation>
    <scope>NUCLEOTIDE SEQUENCE</scope>
</reference>
<evidence type="ECO:0000256" key="1">
    <source>
        <dbReference type="SAM" id="MobiDB-lite"/>
    </source>
</evidence>
<name>A0A1D1ZS81_AUXPR</name>
<dbReference type="PANTHER" id="PTHR37262:SF1">
    <property type="entry name" value="PROTEIN PEP-RELATED DEVELOPMENT ARRESTED 1, CHLOROPLASTIC"/>
    <property type="match status" value="1"/>
</dbReference>
<dbReference type="GO" id="GO:0042644">
    <property type="term" value="C:chloroplast nucleoid"/>
    <property type="evidence" value="ECO:0007669"/>
    <property type="project" value="InterPro"/>
</dbReference>
<dbReference type="GO" id="GO:0006355">
    <property type="term" value="P:regulation of DNA-templated transcription"/>
    <property type="evidence" value="ECO:0007669"/>
    <property type="project" value="InterPro"/>
</dbReference>
<proteinExistence type="predicted"/>
<organism evidence="2">
    <name type="scientific">Auxenochlorella protothecoides</name>
    <name type="common">Green microalga</name>
    <name type="synonym">Chlorella protothecoides</name>
    <dbReference type="NCBI Taxonomy" id="3075"/>
    <lineage>
        <taxon>Eukaryota</taxon>
        <taxon>Viridiplantae</taxon>
        <taxon>Chlorophyta</taxon>
        <taxon>core chlorophytes</taxon>
        <taxon>Trebouxiophyceae</taxon>
        <taxon>Chlorellales</taxon>
        <taxon>Chlorellaceae</taxon>
        <taxon>Auxenochlorella</taxon>
    </lineage>
</organism>
<dbReference type="InterPro" id="IPR038961">
    <property type="entry name" value="PRDA1"/>
</dbReference>
<evidence type="ECO:0000313" key="2">
    <source>
        <dbReference type="EMBL" id="JAT69800.1"/>
    </source>
</evidence>
<protein>
    <submittedName>
        <fullName evidence="2">Uncharacterized protein</fullName>
    </submittedName>
</protein>
<dbReference type="PANTHER" id="PTHR37262">
    <property type="entry name" value="PROTEIN PEP-RELATED DEVELOPMENT ARRESTED 1, CHLOROPLASTIC"/>
    <property type="match status" value="1"/>
</dbReference>
<gene>
    <name evidence="2" type="ORF">g.17748</name>
</gene>
<sequence length="382" mass="41115">MLLTCKILGRGIPFTVCPSSVRRGRPARPPRKDLCASASRPQTAAEHGGGTKTLHDSIAVVETVMAAVTRDLFLDASTSYVMGEESQNQAAEQVMQEHLGRHVNYLDENFLEVLQQYIASSKDERITDLLKLMRQQVLQQLSRHLQSELQVLTALSDCNTREARQAIIEQYLWAAGTALPSQPASAGSGDDVPDEVQSPTQRIRALANAASQVVAHMEAADKVLDRRLLARLCLVLLDLEEETASPGRDGHGAVTAVPNAMPSPFFFDADSLYVRLEVVPPHIMAFVKELLAVPGPDERIGALTRAFATGWSGRPGAASSKDDIRPGKFLYVLGAIRALLPAGANQRGPALGLAASPLVLERLAAIQRDARAALIRAGGLAD</sequence>
<dbReference type="EMBL" id="GDKF01008822">
    <property type="protein sequence ID" value="JAT69800.1"/>
    <property type="molecule type" value="Transcribed_RNA"/>
</dbReference>
<dbReference type="AlphaFoldDB" id="A0A1D1ZS81"/>
<accession>A0A1D1ZS81</accession>